<organism evidence="1 2">
    <name type="scientific">Metarhizobium album</name>
    <dbReference type="NCBI Taxonomy" id="2182425"/>
    <lineage>
        <taxon>Bacteria</taxon>
        <taxon>Pseudomonadati</taxon>
        <taxon>Pseudomonadota</taxon>
        <taxon>Alphaproteobacteria</taxon>
        <taxon>Hyphomicrobiales</taxon>
        <taxon>Rhizobiaceae</taxon>
        <taxon>Metarhizobium</taxon>
    </lineage>
</organism>
<dbReference type="OrthoDB" id="8457156at2"/>
<dbReference type="Proteomes" id="UP000245252">
    <property type="component" value="Unassembled WGS sequence"/>
</dbReference>
<dbReference type="AlphaFoldDB" id="A0A2U2DV12"/>
<reference evidence="1 2" key="1">
    <citation type="submission" date="2018-05" db="EMBL/GenBank/DDBJ databases">
        <title>The draft genome of strain NS-104.</title>
        <authorList>
            <person name="Hang P."/>
            <person name="Jiang J."/>
        </authorList>
    </citation>
    <scope>NUCLEOTIDE SEQUENCE [LARGE SCALE GENOMIC DNA]</scope>
    <source>
        <strain evidence="1 2">NS-104</strain>
    </source>
</reference>
<keyword evidence="2" id="KW-1185">Reference proteome</keyword>
<evidence type="ECO:0000313" key="2">
    <source>
        <dbReference type="Proteomes" id="UP000245252"/>
    </source>
</evidence>
<name>A0A2U2DV12_9HYPH</name>
<protein>
    <submittedName>
        <fullName evidence="1">Uncharacterized protein</fullName>
    </submittedName>
</protein>
<evidence type="ECO:0000313" key="1">
    <source>
        <dbReference type="EMBL" id="PWE57136.1"/>
    </source>
</evidence>
<dbReference type="RefSeq" id="WP_109457239.1">
    <property type="nucleotide sequence ID" value="NZ_QFBC01000002.1"/>
</dbReference>
<proteinExistence type="predicted"/>
<gene>
    <name evidence="1" type="ORF">DEM27_05710</name>
</gene>
<sequence length="129" mass="14058">MSDLENRARELGIKIDARWGDERLQQEIDKHLKETPQGVVAPEIPMAADAAPPKVVDVTPGPSPVSVPETVKPKGGEKQIDIKLKVDYWPVEDQRKEAGSVVKIPLSKAKELIAQGKAEPALSNFGDDD</sequence>
<dbReference type="EMBL" id="QFBC01000002">
    <property type="protein sequence ID" value="PWE57136.1"/>
    <property type="molecule type" value="Genomic_DNA"/>
</dbReference>
<accession>A0A2U2DV12</accession>
<comment type="caution">
    <text evidence="1">The sequence shown here is derived from an EMBL/GenBank/DDBJ whole genome shotgun (WGS) entry which is preliminary data.</text>
</comment>